<accession>W7U4I5</accession>
<dbReference type="AlphaFoldDB" id="W7U4I5"/>
<gene>
    <name evidence="1" type="ORF">Naga_100256g5</name>
</gene>
<proteinExistence type="predicted"/>
<name>W7U4I5_9STRA</name>
<comment type="caution">
    <text evidence="1">The sequence shown here is derived from an EMBL/GenBank/DDBJ whole genome shotgun (WGS) entry which is preliminary data.</text>
</comment>
<evidence type="ECO:0000313" key="1">
    <source>
        <dbReference type="EMBL" id="EWM27624.1"/>
    </source>
</evidence>
<sequence>MRPSYRQRRFVPHLKMPAFHGRASRRLPDIAAEGICKLRAFIRPDISEDLPCSIGKFECRDALIGAFSGGAKGGDDVGFRIPTKAILDEPRKLGFTVRNVRRKCCRVARGSAQRCNAPSQGEQARINISQFLGMLVRNILSSVPFFGASQINQV</sequence>
<dbReference type="EMBL" id="AZIL01000428">
    <property type="protein sequence ID" value="EWM27624.1"/>
    <property type="molecule type" value="Genomic_DNA"/>
</dbReference>
<organism evidence="1 2">
    <name type="scientific">Nannochloropsis gaditana</name>
    <dbReference type="NCBI Taxonomy" id="72520"/>
    <lineage>
        <taxon>Eukaryota</taxon>
        <taxon>Sar</taxon>
        <taxon>Stramenopiles</taxon>
        <taxon>Ochrophyta</taxon>
        <taxon>Eustigmatophyceae</taxon>
        <taxon>Eustigmatales</taxon>
        <taxon>Monodopsidaceae</taxon>
        <taxon>Nannochloropsis</taxon>
    </lineage>
</organism>
<dbReference type="Proteomes" id="UP000019335">
    <property type="component" value="Chromosome 6"/>
</dbReference>
<reference evidence="1 2" key="1">
    <citation type="journal article" date="2014" name="Mol. Plant">
        <title>Chromosome Scale Genome Assembly and Transcriptome Profiling of Nannochloropsis gaditana in Nitrogen Depletion.</title>
        <authorList>
            <person name="Corteggiani Carpinelli E."/>
            <person name="Telatin A."/>
            <person name="Vitulo N."/>
            <person name="Forcato C."/>
            <person name="D'Angelo M."/>
            <person name="Schiavon R."/>
            <person name="Vezzi A."/>
            <person name="Giacometti G.M."/>
            <person name="Morosinotto T."/>
            <person name="Valle G."/>
        </authorList>
    </citation>
    <scope>NUCLEOTIDE SEQUENCE [LARGE SCALE GENOMIC DNA]</scope>
    <source>
        <strain evidence="1 2">B-31</strain>
    </source>
</reference>
<keyword evidence="2" id="KW-1185">Reference proteome</keyword>
<protein>
    <submittedName>
        <fullName evidence="1">Uncharacterized protein</fullName>
    </submittedName>
</protein>
<evidence type="ECO:0000313" key="2">
    <source>
        <dbReference type="Proteomes" id="UP000019335"/>
    </source>
</evidence>